<feature type="region of interest" description="Disordered" evidence="1">
    <location>
        <begin position="1"/>
        <end position="39"/>
    </location>
</feature>
<accession>A0A379LY86</accession>
<evidence type="ECO:0008006" key="4">
    <source>
        <dbReference type="Google" id="ProtNLM"/>
    </source>
</evidence>
<reference evidence="2 3" key="1">
    <citation type="submission" date="2018-06" db="EMBL/GenBank/DDBJ databases">
        <authorList>
            <consortium name="Pathogen Informatics"/>
            <person name="Doyle S."/>
        </authorList>
    </citation>
    <scope>NUCLEOTIDE SEQUENCE [LARGE SCALE GENOMIC DNA]</scope>
    <source>
        <strain evidence="2 3">NCTC13296</strain>
    </source>
</reference>
<name>A0A379LY86_9NOCA</name>
<gene>
    <name evidence="2" type="ORF">NCTC13296_01327</name>
</gene>
<dbReference type="Proteomes" id="UP000254569">
    <property type="component" value="Unassembled WGS sequence"/>
</dbReference>
<evidence type="ECO:0000313" key="3">
    <source>
        <dbReference type="Proteomes" id="UP000254569"/>
    </source>
</evidence>
<sequence length="104" mass="11657">MLLRSDIEHMRVRTSSTCVRPDSTAPRPPTGCPYTRTSFGHTETMSDDGWYYDVRTGKVSQGKDPHALNRMGPYPDRETAQRALEIAAERNKAADAADDDWKNG</sequence>
<proteinExistence type="predicted"/>
<feature type="compositionally biased region" description="Basic and acidic residues" evidence="1">
    <location>
        <begin position="1"/>
        <end position="11"/>
    </location>
</feature>
<organism evidence="2 3">
    <name type="scientific">Rhodococcus gordoniae</name>
    <dbReference type="NCBI Taxonomy" id="223392"/>
    <lineage>
        <taxon>Bacteria</taxon>
        <taxon>Bacillati</taxon>
        <taxon>Actinomycetota</taxon>
        <taxon>Actinomycetes</taxon>
        <taxon>Mycobacteriales</taxon>
        <taxon>Nocardiaceae</taxon>
        <taxon>Rhodococcus</taxon>
    </lineage>
</organism>
<evidence type="ECO:0000313" key="2">
    <source>
        <dbReference type="EMBL" id="SUE14486.1"/>
    </source>
</evidence>
<dbReference type="EMBL" id="UGVI01000001">
    <property type="protein sequence ID" value="SUE14486.1"/>
    <property type="molecule type" value="Genomic_DNA"/>
</dbReference>
<protein>
    <recommendedName>
        <fullName evidence="4">SPOR domain-containing protein</fullName>
    </recommendedName>
</protein>
<dbReference type="AlphaFoldDB" id="A0A379LY86"/>
<keyword evidence="3" id="KW-1185">Reference proteome</keyword>
<evidence type="ECO:0000256" key="1">
    <source>
        <dbReference type="SAM" id="MobiDB-lite"/>
    </source>
</evidence>